<evidence type="ECO:0000259" key="2">
    <source>
        <dbReference type="Pfam" id="PF07589"/>
    </source>
</evidence>
<reference evidence="3 4" key="1">
    <citation type="submission" date="2019-02" db="EMBL/GenBank/DDBJ databases">
        <title>Deep-cultivation of Planctomycetes and their phenomic and genomic characterization uncovers novel biology.</title>
        <authorList>
            <person name="Wiegand S."/>
            <person name="Jogler M."/>
            <person name="Boedeker C."/>
            <person name="Pinto D."/>
            <person name="Vollmers J."/>
            <person name="Rivas-Marin E."/>
            <person name="Kohn T."/>
            <person name="Peeters S.H."/>
            <person name="Heuer A."/>
            <person name="Rast P."/>
            <person name="Oberbeckmann S."/>
            <person name="Bunk B."/>
            <person name="Jeske O."/>
            <person name="Meyerdierks A."/>
            <person name="Storesund J.E."/>
            <person name="Kallscheuer N."/>
            <person name="Luecker S."/>
            <person name="Lage O.M."/>
            <person name="Pohl T."/>
            <person name="Merkel B.J."/>
            <person name="Hornburger P."/>
            <person name="Mueller R.-W."/>
            <person name="Bruemmer F."/>
            <person name="Labrenz M."/>
            <person name="Spormann A.M."/>
            <person name="Op Den Camp H."/>
            <person name="Overmann J."/>
            <person name="Amann R."/>
            <person name="Jetten M.S.M."/>
            <person name="Mascher T."/>
            <person name="Medema M.H."/>
            <person name="Devos D.P."/>
            <person name="Kaster A.-K."/>
            <person name="Ovreas L."/>
            <person name="Rohde M."/>
            <person name="Galperin M.Y."/>
            <person name="Jogler C."/>
        </authorList>
    </citation>
    <scope>NUCLEOTIDE SEQUENCE [LARGE SCALE GENOMIC DNA]</scope>
    <source>
        <strain evidence="3 4">Poly51</strain>
    </source>
</reference>
<dbReference type="NCBIfam" id="TIGR02595">
    <property type="entry name" value="PEP_CTERM"/>
    <property type="match status" value="1"/>
</dbReference>
<feature type="chain" id="PRO_5022681177" description="Ice-binding protein C-terminal domain-containing protein" evidence="1">
    <location>
        <begin position="24"/>
        <end position="247"/>
    </location>
</feature>
<gene>
    <name evidence="3" type="ORF">Poly51_21800</name>
</gene>
<organism evidence="3 4">
    <name type="scientific">Rubripirellula tenax</name>
    <dbReference type="NCBI Taxonomy" id="2528015"/>
    <lineage>
        <taxon>Bacteria</taxon>
        <taxon>Pseudomonadati</taxon>
        <taxon>Planctomycetota</taxon>
        <taxon>Planctomycetia</taxon>
        <taxon>Pirellulales</taxon>
        <taxon>Pirellulaceae</taxon>
        <taxon>Rubripirellula</taxon>
    </lineage>
</organism>
<dbReference type="RefSeq" id="WP_146456966.1">
    <property type="nucleotide sequence ID" value="NZ_SJPW01000002.1"/>
</dbReference>
<keyword evidence="4" id="KW-1185">Reference proteome</keyword>
<dbReference type="Pfam" id="PF07589">
    <property type="entry name" value="PEP-CTERM"/>
    <property type="match status" value="1"/>
</dbReference>
<feature type="signal peptide" evidence="1">
    <location>
        <begin position="1"/>
        <end position="23"/>
    </location>
</feature>
<dbReference type="AlphaFoldDB" id="A0A5C6FF71"/>
<dbReference type="InterPro" id="IPR013424">
    <property type="entry name" value="Ice-binding_C"/>
</dbReference>
<accession>A0A5C6FF71</accession>
<evidence type="ECO:0000313" key="3">
    <source>
        <dbReference type="EMBL" id="TWU59392.1"/>
    </source>
</evidence>
<comment type="caution">
    <text evidence="3">The sequence shown here is derived from an EMBL/GenBank/DDBJ whole genome shotgun (WGS) entry which is preliminary data.</text>
</comment>
<keyword evidence="1" id="KW-0732">Signal</keyword>
<dbReference type="EMBL" id="SJPW01000002">
    <property type="protein sequence ID" value="TWU59392.1"/>
    <property type="molecule type" value="Genomic_DNA"/>
</dbReference>
<evidence type="ECO:0000256" key="1">
    <source>
        <dbReference type="SAM" id="SignalP"/>
    </source>
</evidence>
<name>A0A5C6FF71_9BACT</name>
<proteinExistence type="predicted"/>
<protein>
    <recommendedName>
        <fullName evidence="2">Ice-binding protein C-terminal domain-containing protein</fullName>
    </recommendedName>
</protein>
<dbReference type="Proteomes" id="UP000318288">
    <property type="component" value="Unassembled WGS sequence"/>
</dbReference>
<sequence precursor="true">MTLPFAFFRPLLFPLLISIVAQTGATGAEVLNLGTGGNASSWTSTGAGAVNAPTFQVNLNSANDISLISNGQATGTFTTGGSLAAFDGFYSAENTFAIPAGATDVRLDFDDLFGNDRVVLQLNGVDIGNSTFFGTTGTGLMQFQYNTPDISYTFDETVAGSVTSGFNIGGLNSLRLVVNNHGFVGIDVPTQTFSFPGDAVNARVAATVTFSAVPEPSSIMALAMGAVGLGFCRRRSVRKLKLGTHLF</sequence>
<feature type="domain" description="Ice-binding protein C-terminal" evidence="2">
    <location>
        <begin position="212"/>
        <end position="234"/>
    </location>
</feature>
<evidence type="ECO:0000313" key="4">
    <source>
        <dbReference type="Proteomes" id="UP000318288"/>
    </source>
</evidence>